<name>A0A0P0WYC0_ORYSJ</name>
<proteinExistence type="predicted"/>
<accession>A0A0P0WYC0</accession>
<dbReference type="InParanoid" id="A0A0P0WYC0"/>
<keyword evidence="2" id="KW-1185">Reference proteome</keyword>
<protein>
    <submittedName>
        <fullName evidence="1">Os06g0574950 protein</fullName>
    </submittedName>
</protein>
<reference evidence="1 2" key="3">
    <citation type="journal article" date="2013" name="Rice">
        <title>Improvement of the Oryza sativa Nipponbare reference genome using next generation sequence and optical map data.</title>
        <authorList>
            <person name="Kawahara Y."/>
            <person name="de la Bastide M."/>
            <person name="Hamilton J.P."/>
            <person name="Kanamori H."/>
            <person name="McCombie W.R."/>
            <person name="Ouyang S."/>
            <person name="Schwartz D.C."/>
            <person name="Tanaka T."/>
            <person name="Wu J."/>
            <person name="Zhou S."/>
            <person name="Childs K.L."/>
            <person name="Davidson R.M."/>
            <person name="Lin H."/>
            <person name="Quesada-Ocampo L."/>
            <person name="Vaillancourt B."/>
            <person name="Sakai H."/>
            <person name="Lee S.S."/>
            <person name="Kim J."/>
            <person name="Numa H."/>
            <person name="Itoh T."/>
            <person name="Buell C.R."/>
            <person name="Matsumoto T."/>
        </authorList>
    </citation>
    <scope>NUCLEOTIDE SEQUENCE [LARGE SCALE GENOMIC DNA]</scope>
    <source>
        <strain evidence="2">cv. Nipponbare</strain>
    </source>
</reference>
<dbReference type="AlphaFoldDB" id="A0A0P0WYC0"/>
<dbReference type="EMBL" id="AP014962">
    <property type="protein sequence ID" value="BAS98347.1"/>
    <property type="molecule type" value="Genomic_DNA"/>
</dbReference>
<reference evidence="1 2" key="2">
    <citation type="journal article" date="2013" name="Plant Cell Physiol.">
        <title>Rice Annotation Project Database (RAP-DB): an integrative and interactive database for rice genomics.</title>
        <authorList>
            <person name="Sakai H."/>
            <person name="Lee S.S."/>
            <person name="Tanaka T."/>
            <person name="Numa H."/>
            <person name="Kim J."/>
            <person name="Kawahara Y."/>
            <person name="Wakimoto H."/>
            <person name="Yang C.C."/>
            <person name="Iwamoto M."/>
            <person name="Abe T."/>
            <person name="Yamada Y."/>
            <person name="Muto A."/>
            <person name="Inokuchi H."/>
            <person name="Ikemura T."/>
            <person name="Matsumoto T."/>
            <person name="Sasaki T."/>
            <person name="Itoh T."/>
        </authorList>
    </citation>
    <scope>NUCLEOTIDE SEQUENCE [LARGE SCALE GENOMIC DNA]</scope>
    <source>
        <strain evidence="2">cv. Nipponbare</strain>
    </source>
</reference>
<reference evidence="2" key="1">
    <citation type="journal article" date="2005" name="Nature">
        <title>The map-based sequence of the rice genome.</title>
        <authorList>
            <consortium name="International rice genome sequencing project (IRGSP)"/>
            <person name="Matsumoto T."/>
            <person name="Wu J."/>
            <person name="Kanamori H."/>
            <person name="Katayose Y."/>
            <person name="Fujisawa M."/>
            <person name="Namiki N."/>
            <person name="Mizuno H."/>
            <person name="Yamamoto K."/>
            <person name="Antonio B.A."/>
            <person name="Baba T."/>
            <person name="Sakata K."/>
            <person name="Nagamura Y."/>
            <person name="Aoki H."/>
            <person name="Arikawa K."/>
            <person name="Arita K."/>
            <person name="Bito T."/>
            <person name="Chiden Y."/>
            <person name="Fujitsuka N."/>
            <person name="Fukunaka R."/>
            <person name="Hamada M."/>
            <person name="Harada C."/>
            <person name="Hayashi A."/>
            <person name="Hijishita S."/>
            <person name="Honda M."/>
            <person name="Hosokawa S."/>
            <person name="Ichikawa Y."/>
            <person name="Idonuma A."/>
            <person name="Iijima M."/>
            <person name="Ikeda M."/>
            <person name="Ikeno M."/>
            <person name="Ito K."/>
            <person name="Ito S."/>
            <person name="Ito T."/>
            <person name="Ito Y."/>
            <person name="Ito Y."/>
            <person name="Iwabuchi A."/>
            <person name="Kamiya K."/>
            <person name="Karasawa W."/>
            <person name="Kurita K."/>
            <person name="Katagiri S."/>
            <person name="Kikuta A."/>
            <person name="Kobayashi H."/>
            <person name="Kobayashi N."/>
            <person name="Machita K."/>
            <person name="Maehara T."/>
            <person name="Masukawa M."/>
            <person name="Mizubayashi T."/>
            <person name="Mukai Y."/>
            <person name="Nagasaki H."/>
            <person name="Nagata Y."/>
            <person name="Naito S."/>
            <person name="Nakashima M."/>
            <person name="Nakama Y."/>
            <person name="Nakamichi Y."/>
            <person name="Nakamura M."/>
            <person name="Meguro A."/>
            <person name="Negishi M."/>
            <person name="Ohta I."/>
            <person name="Ohta T."/>
            <person name="Okamoto M."/>
            <person name="Ono N."/>
            <person name="Saji S."/>
            <person name="Sakaguchi M."/>
            <person name="Sakai K."/>
            <person name="Shibata M."/>
            <person name="Shimokawa T."/>
            <person name="Song J."/>
            <person name="Takazaki Y."/>
            <person name="Terasawa K."/>
            <person name="Tsugane M."/>
            <person name="Tsuji K."/>
            <person name="Ueda S."/>
            <person name="Waki K."/>
            <person name="Yamagata H."/>
            <person name="Yamamoto M."/>
            <person name="Yamamoto S."/>
            <person name="Yamane H."/>
            <person name="Yoshiki S."/>
            <person name="Yoshihara R."/>
            <person name="Yukawa K."/>
            <person name="Zhong H."/>
            <person name="Yano M."/>
            <person name="Yuan Q."/>
            <person name="Ouyang S."/>
            <person name="Liu J."/>
            <person name="Jones K.M."/>
            <person name="Gansberger K."/>
            <person name="Moffat K."/>
            <person name="Hill J."/>
            <person name="Bera J."/>
            <person name="Fadrosh D."/>
            <person name="Jin S."/>
            <person name="Johri S."/>
            <person name="Kim M."/>
            <person name="Overton L."/>
            <person name="Reardon M."/>
            <person name="Tsitrin T."/>
            <person name="Vuong H."/>
            <person name="Weaver B."/>
            <person name="Ciecko A."/>
            <person name="Tallon L."/>
            <person name="Jackson J."/>
            <person name="Pai G."/>
            <person name="Aken S.V."/>
            <person name="Utterback T."/>
            <person name="Reidmuller S."/>
            <person name="Feldblyum T."/>
            <person name="Hsiao J."/>
            <person name="Zismann V."/>
            <person name="Iobst S."/>
            <person name="de Vazeille A.R."/>
            <person name="Buell C.R."/>
            <person name="Ying K."/>
            <person name="Li Y."/>
            <person name="Lu T."/>
            <person name="Huang Y."/>
            <person name="Zhao Q."/>
            <person name="Feng Q."/>
            <person name="Zhang L."/>
            <person name="Zhu J."/>
            <person name="Weng Q."/>
            <person name="Mu J."/>
            <person name="Lu Y."/>
            <person name="Fan D."/>
            <person name="Liu Y."/>
            <person name="Guan J."/>
            <person name="Zhang Y."/>
            <person name="Yu S."/>
            <person name="Liu X."/>
            <person name="Zhang Y."/>
            <person name="Hong G."/>
            <person name="Han B."/>
            <person name="Choisne N."/>
            <person name="Demange N."/>
            <person name="Orjeda G."/>
            <person name="Samain S."/>
            <person name="Cattolico L."/>
            <person name="Pelletier E."/>
            <person name="Couloux A."/>
            <person name="Segurens B."/>
            <person name="Wincker P."/>
            <person name="D'Hont A."/>
            <person name="Scarpelli C."/>
            <person name="Weissenbach J."/>
            <person name="Salanoubat M."/>
            <person name="Quetier F."/>
            <person name="Yu Y."/>
            <person name="Kim H.R."/>
            <person name="Rambo T."/>
            <person name="Currie J."/>
            <person name="Collura K."/>
            <person name="Luo M."/>
            <person name="Yang T."/>
            <person name="Ammiraju J.S.S."/>
            <person name="Engler F."/>
            <person name="Soderlund C."/>
            <person name="Wing R.A."/>
            <person name="Palmer L.E."/>
            <person name="de la Bastide M."/>
            <person name="Spiegel L."/>
            <person name="Nascimento L."/>
            <person name="Zutavern T."/>
            <person name="O'Shaughnessy A."/>
            <person name="Dike S."/>
            <person name="Dedhia N."/>
            <person name="Preston R."/>
            <person name="Balija V."/>
            <person name="McCombie W.R."/>
            <person name="Chow T."/>
            <person name="Chen H."/>
            <person name="Chung M."/>
            <person name="Chen C."/>
            <person name="Shaw J."/>
            <person name="Wu H."/>
            <person name="Hsiao K."/>
            <person name="Chao Y."/>
            <person name="Chu M."/>
            <person name="Cheng C."/>
            <person name="Hour A."/>
            <person name="Lee P."/>
            <person name="Lin S."/>
            <person name="Lin Y."/>
            <person name="Liou J."/>
            <person name="Liu S."/>
            <person name="Hsing Y."/>
            <person name="Raghuvanshi S."/>
            <person name="Mohanty A."/>
            <person name="Bharti A.K."/>
            <person name="Gaur A."/>
            <person name="Gupta V."/>
            <person name="Kumar D."/>
            <person name="Ravi V."/>
            <person name="Vij S."/>
            <person name="Kapur A."/>
            <person name="Khurana P."/>
            <person name="Khurana P."/>
            <person name="Khurana J.P."/>
            <person name="Tyagi A.K."/>
            <person name="Gaikwad K."/>
            <person name="Singh A."/>
            <person name="Dalal V."/>
            <person name="Srivastava S."/>
            <person name="Dixit A."/>
            <person name="Pal A.K."/>
            <person name="Ghazi I.A."/>
            <person name="Yadav M."/>
            <person name="Pandit A."/>
            <person name="Bhargava A."/>
            <person name="Sureshbabu K."/>
            <person name="Batra K."/>
            <person name="Sharma T.R."/>
            <person name="Mohapatra T."/>
            <person name="Singh N.K."/>
            <person name="Messing J."/>
            <person name="Nelson A.B."/>
            <person name="Fuks G."/>
            <person name="Kavchok S."/>
            <person name="Keizer G."/>
            <person name="Linton E."/>
            <person name="Llaca V."/>
            <person name="Song R."/>
            <person name="Tanyolac B."/>
            <person name="Young S."/>
            <person name="Ho-Il K."/>
            <person name="Hahn J.H."/>
            <person name="Sangsakoo G."/>
            <person name="Vanavichit A."/>
            <person name="de Mattos Luiz.A.T."/>
            <person name="Zimmer P.D."/>
            <person name="Malone G."/>
            <person name="Dellagostin O."/>
            <person name="de Oliveira A.C."/>
            <person name="Bevan M."/>
            <person name="Bancroft I."/>
            <person name="Minx P."/>
            <person name="Cordum H."/>
            <person name="Wilson R."/>
            <person name="Cheng Z."/>
            <person name="Jin W."/>
            <person name="Jiang J."/>
            <person name="Leong S.A."/>
            <person name="Iwama H."/>
            <person name="Gojobori T."/>
            <person name="Itoh T."/>
            <person name="Niimura Y."/>
            <person name="Fujii Y."/>
            <person name="Habara T."/>
            <person name="Sakai H."/>
            <person name="Sato Y."/>
            <person name="Wilson G."/>
            <person name="Kumar K."/>
            <person name="McCouch S."/>
            <person name="Juretic N."/>
            <person name="Hoen D."/>
            <person name="Wright S."/>
            <person name="Bruskiewich R."/>
            <person name="Bureau T."/>
            <person name="Miyao A."/>
            <person name="Hirochika H."/>
            <person name="Nishikawa T."/>
            <person name="Kadowaki K."/>
            <person name="Sugiura M."/>
            <person name="Burr B."/>
            <person name="Sasaki T."/>
        </authorList>
    </citation>
    <scope>NUCLEOTIDE SEQUENCE [LARGE SCALE GENOMIC DNA]</scope>
    <source>
        <strain evidence="2">cv. Nipponbare</strain>
    </source>
</reference>
<evidence type="ECO:0000313" key="1">
    <source>
        <dbReference type="EMBL" id="BAS98347.1"/>
    </source>
</evidence>
<dbReference type="Gramene" id="Os06t0574950-00">
    <property type="protein sequence ID" value="Os06t0574950-00"/>
    <property type="gene ID" value="Os06g0574950"/>
</dbReference>
<organism evidence="1 2">
    <name type="scientific">Oryza sativa subsp. japonica</name>
    <name type="common">Rice</name>
    <dbReference type="NCBI Taxonomy" id="39947"/>
    <lineage>
        <taxon>Eukaryota</taxon>
        <taxon>Viridiplantae</taxon>
        <taxon>Streptophyta</taxon>
        <taxon>Embryophyta</taxon>
        <taxon>Tracheophyta</taxon>
        <taxon>Spermatophyta</taxon>
        <taxon>Magnoliopsida</taxon>
        <taxon>Liliopsida</taxon>
        <taxon>Poales</taxon>
        <taxon>Poaceae</taxon>
        <taxon>BOP clade</taxon>
        <taxon>Oryzoideae</taxon>
        <taxon>Oryzeae</taxon>
        <taxon>Oryzinae</taxon>
        <taxon>Oryza</taxon>
        <taxon>Oryza sativa</taxon>
    </lineage>
</organism>
<gene>
    <name evidence="1" type="ordered locus">Os06g0574950</name>
    <name evidence="1" type="ORF">OSNPB_060574950</name>
</gene>
<dbReference type="Proteomes" id="UP000059680">
    <property type="component" value="Chromosome 6"/>
</dbReference>
<sequence length="76" mass="8262">MIGFRGSANLKCSQQVTTPGHCQQSNTYCQRNSGAADRSHISRKPKCTTAINQKNSGLQCIEQCIGFQQAVVTCDL</sequence>
<dbReference type="PaxDb" id="39947-A0A0P0WYC0"/>
<evidence type="ECO:0000313" key="2">
    <source>
        <dbReference type="Proteomes" id="UP000059680"/>
    </source>
</evidence>